<organism evidence="4 5">
    <name type="scientific">Streptosporangium canum</name>
    <dbReference type="NCBI Taxonomy" id="324952"/>
    <lineage>
        <taxon>Bacteria</taxon>
        <taxon>Bacillati</taxon>
        <taxon>Actinomycetota</taxon>
        <taxon>Actinomycetes</taxon>
        <taxon>Streptosporangiales</taxon>
        <taxon>Streptosporangiaceae</taxon>
        <taxon>Streptosporangium</taxon>
    </lineage>
</organism>
<dbReference type="PANTHER" id="PTHR10948">
    <property type="entry name" value="TRANSPOSASE"/>
    <property type="match status" value="1"/>
</dbReference>
<dbReference type="GO" id="GO:0032196">
    <property type="term" value="P:transposition"/>
    <property type="evidence" value="ECO:0007669"/>
    <property type="project" value="TreeGrafter"/>
</dbReference>
<accession>A0A1I3K7E7</accession>
<name>A0A1I3K7E7_9ACTN</name>
<feature type="compositionally biased region" description="Polar residues" evidence="1">
    <location>
        <begin position="42"/>
        <end position="51"/>
    </location>
</feature>
<feature type="domain" description="HTH marR-type" evidence="2">
    <location>
        <begin position="106"/>
        <end position="165"/>
    </location>
</feature>
<dbReference type="GeneID" id="96297436"/>
<dbReference type="InterPro" id="IPR000835">
    <property type="entry name" value="HTH_MarR-typ"/>
</dbReference>
<sequence length="265" mass="29389">MPGGRLTYQDRRHIAAGLTEGLTYTEIAKRLQRPISTITREVTRNGGTDSYQADRAHQATEGRARRRKQAPATAPAPPAATGAPGRDPQAVHALEERFTAVMIATGLPRMIARVLTCLYTTDSGSLTAAELVQRLQVSPASISKAIGELERHELIRRERDPRRRRDRYVIDPDVWYRAWLVSARQNAAMADLARDGAEILDSTTPAGARLQDMSQFFEHVSQNLVQAAEQWRQDFMSRRPTDRQSGARPQADVTAQPALLDGAGR</sequence>
<evidence type="ECO:0000313" key="5">
    <source>
        <dbReference type="Proteomes" id="UP000199111"/>
    </source>
</evidence>
<dbReference type="Gene3D" id="1.10.287.160">
    <property type="entry name" value="HR1 repeat"/>
    <property type="match status" value="1"/>
</dbReference>
<evidence type="ECO:0000259" key="3">
    <source>
        <dbReference type="Pfam" id="PF13936"/>
    </source>
</evidence>
<feature type="compositionally biased region" description="Basic and acidic residues" evidence="1">
    <location>
        <begin position="52"/>
        <end position="63"/>
    </location>
</feature>
<dbReference type="PANTHER" id="PTHR10948:SF23">
    <property type="entry name" value="TRANSPOSASE INSI FOR INSERTION SEQUENCE ELEMENT IS30A-RELATED"/>
    <property type="match status" value="1"/>
</dbReference>
<evidence type="ECO:0000256" key="1">
    <source>
        <dbReference type="SAM" id="MobiDB-lite"/>
    </source>
</evidence>
<dbReference type="InterPro" id="IPR051917">
    <property type="entry name" value="Transposase-Integrase"/>
</dbReference>
<feature type="region of interest" description="Disordered" evidence="1">
    <location>
        <begin position="42"/>
        <end position="88"/>
    </location>
</feature>
<dbReference type="AlphaFoldDB" id="A0A1I3K7E7"/>
<evidence type="ECO:0000259" key="2">
    <source>
        <dbReference type="Pfam" id="PF12802"/>
    </source>
</evidence>
<dbReference type="GO" id="GO:0004803">
    <property type="term" value="F:transposase activity"/>
    <property type="evidence" value="ECO:0007669"/>
    <property type="project" value="TreeGrafter"/>
</dbReference>
<proteinExistence type="predicted"/>
<dbReference type="InterPro" id="IPR036390">
    <property type="entry name" value="WH_DNA-bd_sf"/>
</dbReference>
<protein>
    <submittedName>
        <fullName evidence="4">MarR family protein</fullName>
    </submittedName>
</protein>
<dbReference type="SUPFAM" id="SSF46785">
    <property type="entry name" value="Winged helix' DNA-binding domain"/>
    <property type="match status" value="1"/>
</dbReference>
<dbReference type="Proteomes" id="UP000199111">
    <property type="component" value="Unassembled WGS sequence"/>
</dbReference>
<feature type="domain" description="Transposase IS30-like HTH" evidence="3">
    <location>
        <begin position="5"/>
        <end position="45"/>
    </location>
</feature>
<dbReference type="GO" id="GO:0005829">
    <property type="term" value="C:cytosol"/>
    <property type="evidence" value="ECO:0007669"/>
    <property type="project" value="TreeGrafter"/>
</dbReference>
<dbReference type="Pfam" id="PF13936">
    <property type="entry name" value="HTH_38"/>
    <property type="match status" value="1"/>
</dbReference>
<reference evidence="5" key="1">
    <citation type="submission" date="2016-10" db="EMBL/GenBank/DDBJ databases">
        <authorList>
            <person name="Varghese N."/>
            <person name="Submissions S."/>
        </authorList>
    </citation>
    <scope>NUCLEOTIDE SEQUENCE [LARGE SCALE GENOMIC DNA]</scope>
    <source>
        <strain evidence="5">CGMCC 4.2126</strain>
    </source>
</reference>
<gene>
    <name evidence="4" type="ORF">SAMN05216275_104259</name>
</gene>
<dbReference type="RefSeq" id="WP_093886378.1">
    <property type="nucleotide sequence ID" value="NZ_FOQY01000004.1"/>
</dbReference>
<dbReference type="Gene3D" id="1.10.10.10">
    <property type="entry name" value="Winged helix-like DNA-binding domain superfamily/Winged helix DNA-binding domain"/>
    <property type="match status" value="1"/>
</dbReference>
<feature type="region of interest" description="Disordered" evidence="1">
    <location>
        <begin position="237"/>
        <end position="265"/>
    </location>
</feature>
<dbReference type="InterPro" id="IPR025246">
    <property type="entry name" value="IS30-like_HTH"/>
</dbReference>
<keyword evidence="5" id="KW-1185">Reference proteome</keyword>
<dbReference type="GO" id="GO:0003700">
    <property type="term" value="F:DNA-binding transcription factor activity"/>
    <property type="evidence" value="ECO:0007669"/>
    <property type="project" value="InterPro"/>
</dbReference>
<dbReference type="InterPro" id="IPR036388">
    <property type="entry name" value="WH-like_DNA-bd_sf"/>
</dbReference>
<dbReference type="Pfam" id="PF12802">
    <property type="entry name" value="MarR_2"/>
    <property type="match status" value="1"/>
</dbReference>
<dbReference type="EMBL" id="FOQY01000004">
    <property type="protein sequence ID" value="SFI68314.1"/>
    <property type="molecule type" value="Genomic_DNA"/>
</dbReference>
<evidence type="ECO:0000313" key="4">
    <source>
        <dbReference type="EMBL" id="SFI68314.1"/>
    </source>
</evidence>